<gene>
    <name evidence="2" type="ORF">BS47DRAFT_1340645</name>
</gene>
<keyword evidence="1" id="KW-0732">Signal</keyword>
<evidence type="ECO:0000256" key="1">
    <source>
        <dbReference type="SAM" id="SignalP"/>
    </source>
</evidence>
<dbReference type="AlphaFoldDB" id="A0A9P6B353"/>
<name>A0A9P6B353_9AGAM</name>
<keyword evidence="3" id="KW-1185">Reference proteome</keyword>
<comment type="caution">
    <text evidence="2">The sequence shown here is derived from an EMBL/GenBank/DDBJ whole genome shotgun (WGS) entry which is preliminary data.</text>
</comment>
<reference evidence="2" key="1">
    <citation type="journal article" date="2020" name="Nat. Commun.">
        <title>Large-scale genome sequencing of mycorrhizal fungi provides insights into the early evolution of symbiotic traits.</title>
        <authorList>
            <person name="Miyauchi S."/>
            <person name="Kiss E."/>
            <person name="Kuo A."/>
            <person name="Drula E."/>
            <person name="Kohler A."/>
            <person name="Sanchez-Garcia M."/>
            <person name="Morin E."/>
            <person name="Andreopoulos B."/>
            <person name="Barry K.W."/>
            <person name="Bonito G."/>
            <person name="Buee M."/>
            <person name="Carver A."/>
            <person name="Chen C."/>
            <person name="Cichocki N."/>
            <person name="Clum A."/>
            <person name="Culley D."/>
            <person name="Crous P.W."/>
            <person name="Fauchery L."/>
            <person name="Girlanda M."/>
            <person name="Hayes R.D."/>
            <person name="Keri Z."/>
            <person name="LaButti K."/>
            <person name="Lipzen A."/>
            <person name="Lombard V."/>
            <person name="Magnuson J."/>
            <person name="Maillard F."/>
            <person name="Murat C."/>
            <person name="Nolan M."/>
            <person name="Ohm R.A."/>
            <person name="Pangilinan J."/>
            <person name="Pereira M.F."/>
            <person name="Perotto S."/>
            <person name="Peter M."/>
            <person name="Pfister S."/>
            <person name="Riley R."/>
            <person name="Sitrit Y."/>
            <person name="Stielow J.B."/>
            <person name="Szollosi G."/>
            <person name="Zifcakova L."/>
            <person name="Stursova M."/>
            <person name="Spatafora J.W."/>
            <person name="Tedersoo L."/>
            <person name="Vaario L.M."/>
            <person name="Yamada A."/>
            <person name="Yan M."/>
            <person name="Wang P."/>
            <person name="Xu J."/>
            <person name="Bruns T."/>
            <person name="Baldrian P."/>
            <person name="Vilgalys R."/>
            <person name="Dunand C."/>
            <person name="Henrissat B."/>
            <person name="Grigoriev I.V."/>
            <person name="Hibbett D."/>
            <person name="Nagy L.G."/>
            <person name="Martin F.M."/>
        </authorList>
    </citation>
    <scope>NUCLEOTIDE SEQUENCE</scope>
    <source>
        <strain evidence="2">UP504</strain>
    </source>
</reference>
<feature type="chain" id="PRO_5040372185" description="Secreted protein" evidence="1">
    <location>
        <begin position="21"/>
        <end position="80"/>
    </location>
</feature>
<protein>
    <recommendedName>
        <fullName evidence="4">Secreted protein</fullName>
    </recommendedName>
</protein>
<evidence type="ECO:0000313" key="3">
    <source>
        <dbReference type="Proteomes" id="UP000886523"/>
    </source>
</evidence>
<dbReference type="Proteomes" id="UP000886523">
    <property type="component" value="Unassembled WGS sequence"/>
</dbReference>
<dbReference type="EMBL" id="MU128938">
    <property type="protein sequence ID" value="KAF9516527.1"/>
    <property type="molecule type" value="Genomic_DNA"/>
</dbReference>
<evidence type="ECO:0000313" key="2">
    <source>
        <dbReference type="EMBL" id="KAF9516527.1"/>
    </source>
</evidence>
<feature type="signal peptide" evidence="1">
    <location>
        <begin position="1"/>
        <end position="20"/>
    </location>
</feature>
<sequence>MQIYCKALIALVAVLPRVFFLQRHTTAVLTVKSTFASPRILAIELHFSILKRLRAIPIFISHSIVIPLTQEATYPRKRKR</sequence>
<evidence type="ECO:0008006" key="4">
    <source>
        <dbReference type="Google" id="ProtNLM"/>
    </source>
</evidence>
<proteinExistence type="predicted"/>
<accession>A0A9P6B353</accession>
<organism evidence="2 3">
    <name type="scientific">Hydnum rufescens UP504</name>
    <dbReference type="NCBI Taxonomy" id="1448309"/>
    <lineage>
        <taxon>Eukaryota</taxon>
        <taxon>Fungi</taxon>
        <taxon>Dikarya</taxon>
        <taxon>Basidiomycota</taxon>
        <taxon>Agaricomycotina</taxon>
        <taxon>Agaricomycetes</taxon>
        <taxon>Cantharellales</taxon>
        <taxon>Hydnaceae</taxon>
        <taxon>Hydnum</taxon>
    </lineage>
</organism>